<feature type="compositionally biased region" description="Basic and acidic residues" evidence="1">
    <location>
        <begin position="150"/>
        <end position="159"/>
    </location>
</feature>
<proteinExistence type="predicted"/>
<dbReference type="InterPro" id="IPR011335">
    <property type="entry name" value="Restrct_endonuc-II-like"/>
</dbReference>
<feature type="compositionally biased region" description="Basic and acidic residues" evidence="1">
    <location>
        <begin position="1"/>
        <end position="22"/>
    </location>
</feature>
<evidence type="ECO:0000256" key="1">
    <source>
        <dbReference type="SAM" id="MobiDB-lite"/>
    </source>
</evidence>
<feature type="region of interest" description="Disordered" evidence="1">
    <location>
        <begin position="1"/>
        <end position="26"/>
    </location>
</feature>
<feature type="compositionally biased region" description="Polar residues" evidence="1">
    <location>
        <begin position="160"/>
        <end position="169"/>
    </location>
</feature>
<dbReference type="RefSeq" id="WP_114605562.1">
    <property type="nucleotide sequence ID" value="NZ_CP031148.1"/>
</dbReference>
<gene>
    <name evidence="2" type="ORF">DU484_07470</name>
</gene>
<evidence type="ECO:0008006" key="4">
    <source>
        <dbReference type="Google" id="ProtNLM"/>
    </source>
</evidence>
<name>A0A345EBZ1_9EURY</name>
<dbReference type="EMBL" id="CP031148">
    <property type="protein sequence ID" value="AXG09713.1"/>
    <property type="molecule type" value="Genomic_DNA"/>
</dbReference>
<feature type="region of interest" description="Disordered" evidence="1">
    <location>
        <begin position="138"/>
        <end position="177"/>
    </location>
</feature>
<dbReference type="KEGG" id="haq:DU484_07470"/>
<protein>
    <recommendedName>
        <fullName evidence="4">Restriction endonuclease type IV Mrr domain-containing protein</fullName>
    </recommendedName>
</protein>
<dbReference type="Proteomes" id="UP000252985">
    <property type="component" value="Chromosome"/>
</dbReference>
<evidence type="ECO:0000313" key="3">
    <source>
        <dbReference type="Proteomes" id="UP000252985"/>
    </source>
</evidence>
<sequence>MSDRDDSGDDEPVHDPPRDTTRGRGHGQGVWLEIQLQQALEEWGYAAARREPLVALTADVVACRQEPRDKPADYLVAECKDWQSRAIDESVIIRLCLLAFLGRAMPVLCHTSRLTDRAWRLAQAFDVRLLTLEDLDGDELPPLTRKRPPKAADIHRDSISPETLRQTPPVTLCRPPHDRQDADIEAAIFSPTKSAPCYVPDRSGHEEYADTAFSRYLRHERRKRDTQVDDQ</sequence>
<evidence type="ECO:0000313" key="2">
    <source>
        <dbReference type="EMBL" id="AXG09713.1"/>
    </source>
</evidence>
<dbReference type="AlphaFoldDB" id="A0A345EBZ1"/>
<dbReference type="SUPFAM" id="SSF52980">
    <property type="entry name" value="Restriction endonuclease-like"/>
    <property type="match status" value="1"/>
</dbReference>
<reference evidence="2 3" key="1">
    <citation type="submission" date="2018-07" db="EMBL/GenBank/DDBJ databases">
        <title>Genome sequences of Haloplanus sp. CBA1112.</title>
        <authorList>
            <person name="Kim Y.B."/>
            <person name="Roh S.W."/>
        </authorList>
    </citation>
    <scope>NUCLEOTIDE SEQUENCE [LARGE SCALE GENOMIC DNA]</scope>
    <source>
        <strain evidence="2 3">CBA1112</strain>
    </source>
</reference>
<dbReference type="GeneID" id="37286806"/>
<accession>A0A345EBZ1</accession>
<organism evidence="2 3">
    <name type="scientific">Haloplanus rubicundus</name>
    <dbReference type="NCBI Taxonomy" id="1547898"/>
    <lineage>
        <taxon>Archaea</taxon>
        <taxon>Methanobacteriati</taxon>
        <taxon>Methanobacteriota</taxon>
        <taxon>Stenosarchaea group</taxon>
        <taxon>Halobacteria</taxon>
        <taxon>Halobacteriales</taxon>
        <taxon>Haloferacaceae</taxon>
        <taxon>Haloplanus</taxon>
    </lineage>
</organism>